<dbReference type="Proteomes" id="UP001438292">
    <property type="component" value="Unassembled WGS sequence"/>
</dbReference>
<evidence type="ECO:0000256" key="2">
    <source>
        <dbReference type="ARBA" id="ARBA00023295"/>
    </source>
</evidence>
<dbReference type="PANTHER" id="PTHR23403:SF8">
    <property type="entry name" value="CYTOPLASMIC TREHALASE"/>
    <property type="match status" value="1"/>
</dbReference>
<dbReference type="EMBL" id="JBDQQU010000331">
    <property type="protein sequence ID" value="MEO3957351.1"/>
    <property type="molecule type" value="Genomic_DNA"/>
</dbReference>
<feature type="non-terminal residue" evidence="3">
    <location>
        <position position="1"/>
    </location>
</feature>
<dbReference type="PROSITE" id="PS00927">
    <property type="entry name" value="TREHALASE_1"/>
    <property type="match status" value="1"/>
</dbReference>
<name>A0ABV0HCG6_9NEIS</name>
<gene>
    <name evidence="3" type="ORF">ABH309_23185</name>
</gene>
<evidence type="ECO:0000256" key="1">
    <source>
        <dbReference type="ARBA" id="ARBA00022801"/>
    </source>
</evidence>
<dbReference type="SUPFAM" id="SSF48208">
    <property type="entry name" value="Six-hairpin glycosidases"/>
    <property type="match status" value="1"/>
</dbReference>
<dbReference type="PANTHER" id="PTHR23403">
    <property type="entry name" value="TREHALASE"/>
    <property type="match status" value="1"/>
</dbReference>
<reference evidence="3 4" key="1">
    <citation type="submission" date="2024-05" db="EMBL/GenBank/DDBJ databases">
        <authorList>
            <person name="De Oliveira J.P."/>
            <person name="Noriler S.A."/>
            <person name="De Oliveira A.G."/>
            <person name="Sipoli D.S."/>
        </authorList>
    </citation>
    <scope>NUCLEOTIDE SEQUENCE [LARGE SCALE GENOMIC DNA]</scope>
    <source>
        <strain evidence="3 4">LABIM186</strain>
    </source>
</reference>
<protein>
    <submittedName>
        <fullName evidence="3">Trehalase family glycosidase</fullName>
    </submittedName>
</protein>
<keyword evidence="2 3" id="KW-0326">Glycosidase</keyword>
<dbReference type="InterPro" id="IPR018232">
    <property type="entry name" value="Glyco_hydro_37_CS"/>
</dbReference>
<proteinExistence type="predicted"/>
<evidence type="ECO:0000313" key="3">
    <source>
        <dbReference type="EMBL" id="MEO3957351.1"/>
    </source>
</evidence>
<organism evidence="3 4">
    <name type="scientific">Chromobacterium piscinae</name>
    <dbReference type="NCBI Taxonomy" id="686831"/>
    <lineage>
        <taxon>Bacteria</taxon>
        <taxon>Pseudomonadati</taxon>
        <taxon>Pseudomonadota</taxon>
        <taxon>Betaproteobacteria</taxon>
        <taxon>Neisseriales</taxon>
        <taxon>Chromobacteriaceae</taxon>
        <taxon>Chromobacterium</taxon>
    </lineage>
</organism>
<dbReference type="InterPro" id="IPR001661">
    <property type="entry name" value="Glyco_hydro_37"/>
</dbReference>
<dbReference type="InterPro" id="IPR008928">
    <property type="entry name" value="6-hairpin_glycosidase_sf"/>
</dbReference>
<dbReference type="Pfam" id="PF01204">
    <property type="entry name" value="Trehalase"/>
    <property type="match status" value="1"/>
</dbReference>
<keyword evidence="1" id="KW-0378">Hydrolase</keyword>
<dbReference type="Gene3D" id="1.50.10.10">
    <property type="match status" value="1"/>
</dbReference>
<comment type="caution">
    <text evidence="3">The sequence shown here is derived from an EMBL/GenBank/DDBJ whole genome shotgun (WGS) entry which is preliminary data.</text>
</comment>
<sequence>KPYVVPGGRFGETYYWDSYFTMLGLAESGRDDLLRHMADNFAWLIDNYGHIPNGNRTYYLSRSQLSSISVGTLPSGLWSATWLSGL</sequence>
<dbReference type="InterPro" id="IPR012341">
    <property type="entry name" value="6hp_glycosidase-like_sf"/>
</dbReference>
<evidence type="ECO:0000313" key="4">
    <source>
        <dbReference type="Proteomes" id="UP001438292"/>
    </source>
</evidence>
<keyword evidence="4" id="KW-1185">Reference proteome</keyword>
<accession>A0ABV0HCG6</accession>
<dbReference type="GO" id="GO:0016798">
    <property type="term" value="F:hydrolase activity, acting on glycosyl bonds"/>
    <property type="evidence" value="ECO:0007669"/>
    <property type="project" value="UniProtKB-KW"/>
</dbReference>